<organism evidence="1 2">
    <name type="scientific">Leptospira alexanderi serovar Manhao 3 str. L 60</name>
    <dbReference type="NCBI Taxonomy" id="1049759"/>
    <lineage>
        <taxon>Bacteria</taxon>
        <taxon>Pseudomonadati</taxon>
        <taxon>Spirochaetota</taxon>
        <taxon>Spirochaetia</taxon>
        <taxon>Leptospirales</taxon>
        <taxon>Leptospiraceae</taxon>
        <taxon>Leptospira</taxon>
    </lineage>
</organism>
<name>V6IDK4_9LEPT</name>
<dbReference type="Proteomes" id="UP000018747">
    <property type="component" value="Unassembled WGS sequence"/>
</dbReference>
<accession>V6IDK4</accession>
<protein>
    <submittedName>
        <fullName evidence="1">Uncharacterized protein</fullName>
    </submittedName>
</protein>
<dbReference type="EMBL" id="AHMT02000034">
    <property type="protein sequence ID" value="EQA62358.1"/>
    <property type="molecule type" value="Genomic_DNA"/>
</dbReference>
<proteinExistence type="predicted"/>
<gene>
    <name evidence="1" type="ORF">LEP1GSC062_3509</name>
</gene>
<dbReference type="AlphaFoldDB" id="V6IDK4"/>
<sequence>MVRKLALVAGATGLIGKYLLEEFENIDRFMEGLSLKQ</sequence>
<evidence type="ECO:0000313" key="1">
    <source>
        <dbReference type="EMBL" id="EQA62358.1"/>
    </source>
</evidence>
<reference evidence="1" key="1">
    <citation type="submission" date="2013-05" db="EMBL/GenBank/DDBJ databases">
        <authorList>
            <person name="Harkins D.M."/>
            <person name="Durkin A.S."/>
            <person name="Brinkac L.M."/>
            <person name="Haft D.H."/>
            <person name="Selengut J.D."/>
            <person name="Sanka R."/>
            <person name="DePew J."/>
            <person name="Purushe J."/>
            <person name="Hartskeerl R.A."/>
            <person name="Ahmed A."/>
            <person name="van der Linden H."/>
            <person name="Goris M.G.A."/>
            <person name="Vinetz J.M."/>
            <person name="Sutton G.G."/>
            <person name="Nierman W.C."/>
            <person name="Fouts D.E."/>
        </authorList>
    </citation>
    <scope>NUCLEOTIDE SEQUENCE [LARGE SCALE GENOMIC DNA]</scope>
    <source>
        <strain evidence="1">L 60</strain>
    </source>
</reference>
<keyword evidence="2" id="KW-1185">Reference proteome</keyword>
<evidence type="ECO:0000313" key="2">
    <source>
        <dbReference type="Proteomes" id="UP000018747"/>
    </source>
</evidence>
<comment type="caution">
    <text evidence="1">The sequence shown here is derived from an EMBL/GenBank/DDBJ whole genome shotgun (WGS) entry which is preliminary data.</text>
</comment>